<evidence type="ECO:0000313" key="14">
    <source>
        <dbReference type="Proteomes" id="UP000242287"/>
    </source>
</evidence>
<gene>
    <name evidence="13" type="ORF">AMATHDRAFT_62854</name>
</gene>
<dbReference type="PANTHER" id="PTHR20996:SF1">
    <property type="entry name" value="NUCLEAR ENVELOPE PHOSPHATASE-REGULATORY SUBUNIT 1"/>
    <property type="match status" value="1"/>
</dbReference>
<reference evidence="13 14" key="1">
    <citation type="submission" date="2014-02" db="EMBL/GenBank/DDBJ databases">
        <title>Transposable element dynamics among asymbiotic and ectomycorrhizal Amanita fungi.</title>
        <authorList>
            <consortium name="DOE Joint Genome Institute"/>
            <person name="Hess J."/>
            <person name="Skrede I."/>
            <person name="Wolfe B."/>
            <person name="LaButti K."/>
            <person name="Ohm R.A."/>
            <person name="Grigoriev I.V."/>
            <person name="Pringle A."/>
        </authorList>
    </citation>
    <scope>NUCLEOTIDE SEQUENCE [LARGE SCALE GENOMIC DNA]</scope>
    <source>
        <strain evidence="13 14">SKay4041</strain>
    </source>
</reference>
<evidence type="ECO:0000256" key="9">
    <source>
        <dbReference type="ARBA" id="ARBA00023242"/>
    </source>
</evidence>
<keyword evidence="5 12" id="KW-0812">Transmembrane</keyword>
<comment type="similarity">
    <text evidence="3">Belongs to the CNEP1R1 family.</text>
</comment>
<feature type="transmembrane region" description="Helical" evidence="12">
    <location>
        <begin position="31"/>
        <end position="51"/>
    </location>
</feature>
<evidence type="ECO:0000256" key="12">
    <source>
        <dbReference type="SAM" id="Phobius"/>
    </source>
</evidence>
<evidence type="ECO:0000313" key="13">
    <source>
        <dbReference type="EMBL" id="PFH49554.1"/>
    </source>
</evidence>
<evidence type="ECO:0000256" key="11">
    <source>
        <dbReference type="SAM" id="MobiDB-lite"/>
    </source>
</evidence>
<dbReference type="STRING" id="703135.A0A2A9NJQ1"/>
<feature type="transmembrane region" description="Helical" evidence="12">
    <location>
        <begin position="85"/>
        <end position="107"/>
    </location>
</feature>
<feature type="compositionally biased region" description="Low complexity" evidence="11">
    <location>
        <begin position="179"/>
        <end position="190"/>
    </location>
</feature>
<dbReference type="Pfam" id="PF03907">
    <property type="entry name" value="Spo7"/>
    <property type="match status" value="1"/>
</dbReference>
<dbReference type="OrthoDB" id="5599171at2759"/>
<organism evidence="13 14">
    <name type="scientific">Amanita thiersii Skay4041</name>
    <dbReference type="NCBI Taxonomy" id="703135"/>
    <lineage>
        <taxon>Eukaryota</taxon>
        <taxon>Fungi</taxon>
        <taxon>Dikarya</taxon>
        <taxon>Basidiomycota</taxon>
        <taxon>Agaricomycotina</taxon>
        <taxon>Agaricomycetes</taxon>
        <taxon>Agaricomycetidae</taxon>
        <taxon>Agaricales</taxon>
        <taxon>Pluteineae</taxon>
        <taxon>Amanitaceae</taxon>
        <taxon>Amanita</taxon>
    </lineage>
</organism>
<evidence type="ECO:0000256" key="7">
    <source>
        <dbReference type="ARBA" id="ARBA00023098"/>
    </source>
</evidence>
<keyword evidence="7" id="KW-0443">Lipid metabolism</keyword>
<comment type="subcellular location">
    <subcellularLocation>
        <location evidence="2">Cytoplasm</location>
    </subcellularLocation>
    <subcellularLocation>
        <location evidence="1">Nucleus membrane</location>
        <topology evidence="1">Multi-pass membrane protein</topology>
    </subcellularLocation>
</comment>
<evidence type="ECO:0000256" key="10">
    <source>
        <dbReference type="ARBA" id="ARBA00030458"/>
    </source>
</evidence>
<keyword evidence="4" id="KW-0963">Cytoplasm</keyword>
<dbReference type="Proteomes" id="UP000242287">
    <property type="component" value="Unassembled WGS sequence"/>
</dbReference>
<accession>A0A2A9NJQ1</accession>
<feature type="compositionally biased region" description="Polar residues" evidence="11">
    <location>
        <begin position="306"/>
        <end position="330"/>
    </location>
</feature>
<sequence length="341" mass="38197">MTPLHIATSSFSRSALKPTQRDCSDANHATNVFLFQLLVVIAFLLLEVLFLPPEASLLAIPYKGLLQRLLPDIYSPETEVILHPYIASGLLFVAITTLVLFFASGMYTEKIAYANRYVPHVNRSLRSFNMYLNVRKPPLRSRFKFLSKPLSFFFPRTENERVRPNTNLSSRPPSPSPLSPSRSHSSSSSPARGSAAVPIPTIPPASNPRGELIFSSRVPRSFREGYERYRAAFERKRVEREQMQRRQKWIGWLTRWWDAAMPAAFGSAGNITPMRTLSTASTSTASRGRVPSSRSSTPPTIVSAVRQESMSHLLRSRNNASPSSGLARQSSPPPREREVVL</sequence>
<keyword evidence="14" id="KW-1185">Reference proteome</keyword>
<dbReference type="InterPro" id="IPR019168">
    <property type="entry name" value="NEP1-R1"/>
</dbReference>
<protein>
    <recommendedName>
        <fullName evidence="10">Transmembrane protein 188</fullName>
    </recommendedName>
</protein>
<evidence type="ECO:0000256" key="6">
    <source>
        <dbReference type="ARBA" id="ARBA00022989"/>
    </source>
</evidence>
<feature type="compositionally biased region" description="Low complexity" evidence="11">
    <location>
        <begin position="279"/>
        <end position="303"/>
    </location>
</feature>
<feature type="region of interest" description="Disordered" evidence="11">
    <location>
        <begin position="162"/>
        <end position="210"/>
    </location>
</feature>
<dbReference type="GO" id="GO:0031965">
    <property type="term" value="C:nuclear membrane"/>
    <property type="evidence" value="ECO:0007669"/>
    <property type="project" value="UniProtKB-SubCell"/>
</dbReference>
<dbReference type="AlphaFoldDB" id="A0A2A9NJQ1"/>
<keyword evidence="9" id="KW-0539">Nucleus</keyword>
<dbReference type="GO" id="GO:0006629">
    <property type="term" value="P:lipid metabolic process"/>
    <property type="evidence" value="ECO:0007669"/>
    <property type="project" value="UniProtKB-KW"/>
</dbReference>
<keyword evidence="8 12" id="KW-0472">Membrane</keyword>
<evidence type="ECO:0000256" key="1">
    <source>
        <dbReference type="ARBA" id="ARBA00004232"/>
    </source>
</evidence>
<dbReference type="GO" id="GO:0019888">
    <property type="term" value="F:protein phosphatase regulator activity"/>
    <property type="evidence" value="ECO:0007669"/>
    <property type="project" value="InterPro"/>
</dbReference>
<evidence type="ECO:0000256" key="4">
    <source>
        <dbReference type="ARBA" id="ARBA00022490"/>
    </source>
</evidence>
<feature type="region of interest" description="Disordered" evidence="11">
    <location>
        <begin position="279"/>
        <end position="341"/>
    </location>
</feature>
<proteinExistence type="inferred from homology"/>
<dbReference type="EMBL" id="KZ302025">
    <property type="protein sequence ID" value="PFH49554.1"/>
    <property type="molecule type" value="Genomic_DNA"/>
</dbReference>
<dbReference type="PANTHER" id="PTHR20996">
    <property type="entry name" value="NUCLEAR ENVELOPE PHOSPHATASE-REGULATORY SUBUNIT 1"/>
    <property type="match status" value="1"/>
</dbReference>
<dbReference type="GO" id="GO:0005737">
    <property type="term" value="C:cytoplasm"/>
    <property type="evidence" value="ECO:0007669"/>
    <property type="project" value="UniProtKB-SubCell"/>
</dbReference>
<dbReference type="GO" id="GO:0071595">
    <property type="term" value="C:Nem1-Spo7 phosphatase complex"/>
    <property type="evidence" value="ECO:0007669"/>
    <property type="project" value="InterPro"/>
</dbReference>
<name>A0A2A9NJQ1_9AGAR</name>
<dbReference type="InterPro" id="IPR005605">
    <property type="entry name" value="Spo7"/>
</dbReference>
<evidence type="ECO:0000256" key="2">
    <source>
        <dbReference type="ARBA" id="ARBA00004496"/>
    </source>
</evidence>
<keyword evidence="6 12" id="KW-1133">Transmembrane helix</keyword>
<evidence type="ECO:0000256" key="8">
    <source>
        <dbReference type="ARBA" id="ARBA00023136"/>
    </source>
</evidence>
<evidence type="ECO:0000256" key="3">
    <source>
        <dbReference type="ARBA" id="ARBA00010998"/>
    </source>
</evidence>
<evidence type="ECO:0000256" key="5">
    <source>
        <dbReference type="ARBA" id="ARBA00022692"/>
    </source>
</evidence>